<dbReference type="RefSeq" id="WP_150440746.1">
    <property type="nucleotide sequence ID" value="NZ_VYKL01000021.1"/>
</dbReference>
<accession>A0A5J5HPS6</accession>
<proteinExistence type="predicted"/>
<dbReference type="EMBL" id="VYKL01000021">
    <property type="protein sequence ID" value="KAA9022954.1"/>
    <property type="molecule type" value="Genomic_DNA"/>
</dbReference>
<evidence type="ECO:0000313" key="1">
    <source>
        <dbReference type="EMBL" id="KAA9022954.1"/>
    </source>
</evidence>
<comment type="caution">
    <text evidence="1">The sequence shown here is derived from an EMBL/GenBank/DDBJ whole genome shotgun (WGS) entry which is preliminary data.</text>
</comment>
<evidence type="ECO:0000313" key="2">
    <source>
        <dbReference type="Proteomes" id="UP000326671"/>
    </source>
</evidence>
<dbReference type="AlphaFoldDB" id="A0A5J5HPS6"/>
<sequence length="187" mass="21302">MKEYKCALENINLKGFLKESIAAGKKIMSVPAFLVDDISKFDFDECFDEYEEASVEEIYNEFLTGKHLFVLFSDGGVNYPDVACIDGEVYQTIDEMEEEEYFDEEGAPEGFVFTNKLRLGETSSIGYLLTYTDGEVTIQSAQFYLDATGGLGPNSFAHLIRYSAIELREDVEVFEQPLEDYLKRFVK</sequence>
<name>A0A5J5HPS6_9BACI</name>
<protein>
    <submittedName>
        <fullName evidence="1">Uncharacterized protein</fullName>
    </submittedName>
</protein>
<reference evidence="1 2" key="1">
    <citation type="submission" date="2019-09" db="EMBL/GenBank/DDBJ databases">
        <title>Whole genome sequences of isolates from the Mars Exploration Rovers.</title>
        <authorList>
            <person name="Seuylemezian A."/>
            <person name="Vaishampayan P."/>
        </authorList>
    </citation>
    <scope>NUCLEOTIDE SEQUENCE [LARGE SCALE GENOMIC DNA]</scope>
    <source>
        <strain evidence="1 2">MER_TA_151</strain>
    </source>
</reference>
<dbReference type="OrthoDB" id="9994790at2"/>
<dbReference type="Proteomes" id="UP000326671">
    <property type="component" value="Unassembled WGS sequence"/>
</dbReference>
<gene>
    <name evidence="1" type="ORF">F4V44_14565</name>
</gene>
<keyword evidence="2" id="KW-1185">Reference proteome</keyword>
<organism evidence="1 2">
    <name type="scientific">Niallia endozanthoxylica</name>
    <dbReference type="NCBI Taxonomy" id="2036016"/>
    <lineage>
        <taxon>Bacteria</taxon>
        <taxon>Bacillati</taxon>
        <taxon>Bacillota</taxon>
        <taxon>Bacilli</taxon>
        <taxon>Bacillales</taxon>
        <taxon>Bacillaceae</taxon>
        <taxon>Niallia</taxon>
    </lineage>
</organism>